<dbReference type="Gene3D" id="3.20.20.80">
    <property type="entry name" value="Glycosidases"/>
    <property type="match status" value="1"/>
</dbReference>
<protein>
    <recommendedName>
        <fullName evidence="5">Glycosyl hydrolase</fullName>
    </recommendedName>
</protein>
<dbReference type="AlphaFoldDB" id="A0A6G8QCP7"/>
<evidence type="ECO:0000313" key="4">
    <source>
        <dbReference type="Proteomes" id="UP000501452"/>
    </source>
</evidence>
<evidence type="ECO:0000256" key="1">
    <source>
        <dbReference type="SAM" id="Coils"/>
    </source>
</evidence>
<dbReference type="InterPro" id="IPR032719">
    <property type="entry name" value="WbsX"/>
</dbReference>
<feature type="region of interest" description="Disordered" evidence="2">
    <location>
        <begin position="1"/>
        <end position="28"/>
    </location>
</feature>
<dbReference type="PANTHER" id="PTHR41244:SF1">
    <property type="entry name" value="GLYCOSYLTRANSFERASE"/>
    <property type="match status" value="1"/>
</dbReference>
<keyword evidence="4" id="KW-1185">Reference proteome</keyword>
<dbReference type="KEGG" id="rub:GBA63_17280"/>
<feature type="coiled-coil region" evidence="1">
    <location>
        <begin position="429"/>
        <end position="456"/>
    </location>
</feature>
<gene>
    <name evidence="3" type="ORF">GBA63_17280</name>
</gene>
<accession>A0A6G8QCP7</accession>
<organism evidence="3 4">
    <name type="scientific">Rubrobacter tropicus</name>
    <dbReference type="NCBI Taxonomy" id="2653851"/>
    <lineage>
        <taxon>Bacteria</taxon>
        <taxon>Bacillati</taxon>
        <taxon>Actinomycetota</taxon>
        <taxon>Rubrobacteria</taxon>
        <taxon>Rubrobacterales</taxon>
        <taxon>Rubrobacteraceae</taxon>
        <taxon>Rubrobacter</taxon>
    </lineage>
</organism>
<dbReference type="RefSeq" id="WP_166178160.1">
    <property type="nucleotide sequence ID" value="NZ_CP045119.1"/>
</dbReference>
<dbReference type="EMBL" id="CP045119">
    <property type="protein sequence ID" value="QIN84208.1"/>
    <property type="molecule type" value="Genomic_DNA"/>
</dbReference>
<keyword evidence="1" id="KW-0175">Coiled coil</keyword>
<dbReference type="CDD" id="cd11579">
    <property type="entry name" value="Glyco_tran_WbsX"/>
    <property type="match status" value="1"/>
</dbReference>
<proteinExistence type="predicted"/>
<evidence type="ECO:0008006" key="5">
    <source>
        <dbReference type="Google" id="ProtNLM"/>
    </source>
</evidence>
<name>A0A6G8QCP7_9ACTN</name>
<sequence>MVSSERSPNGGSLASPERSSEDGAGDGPSPRLLAFYLPQFHPIPENNASWGEGFTEWSTVARATPRFPGHYQPRLPADLGFYDLRLPEVRQAQADLAREHGIGGFVYYHYWFEGRELLERPFEEVLKTGQPDFPFCICWANHTWTWKRDSSERGRIVPQDYSEEDDREHIRWLLEAFKDERYIKVNGRPLFLIYRVRGLPDPKRTFELWREEASKAGVAEPYICKVESFSDFEDPATFGCDAAVEFWPHGLENIGVEPVEGRAERFQDNRIYNYEELIEKHLARPAPPFKRYPCVVPQWDNTARFKSTGARIVHDSTPELYERWLRAVVEKNAANPPEEQLVFVNAWNEWAEGAYLEPDFRHGRAYLEANRRALVAAGARVPVPGSGKEGGAPEPASAEDRYKILLDKYTLLQKRYTERLRQEEYSPLLQRAEDQVAELREENLKLRRQSRVVTREKDALARWSREMVEGVRILLNSKRWRLGSIVFEAPQRLLGRSRGPGVEEHLVEVSGRLRKQLDAPAEADGQEKPDAGRR</sequence>
<dbReference type="Proteomes" id="UP000501452">
    <property type="component" value="Chromosome"/>
</dbReference>
<reference evidence="3 4" key="1">
    <citation type="submission" date="2019-10" db="EMBL/GenBank/DDBJ databases">
        <title>Rubrobacter sp nov SCSIO 52090 isolated from a deep-sea sediment in the South China Sea.</title>
        <authorList>
            <person name="Chen R.W."/>
        </authorList>
    </citation>
    <scope>NUCLEOTIDE SEQUENCE [LARGE SCALE GENOMIC DNA]</scope>
    <source>
        <strain evidence="3 4">SCSIO 52909</strain>
    </source>
</reference>
<evidence type="ECO:0000256" key="2">
    <source>
        <dbReference type="SAM" id="MobiDB-lite"/>
    </source>
</evidence>
<feature type="compositionally biased region" description="Basic and acidic residues" evidence="2">
    <location>
        <begin position="525"/>
        <end position="534"/>
    </location>
</feature>
<dbReference type="PANTHER" id="PTHR41244">
    <property type="entry name" value="RHAMNAN SYNTHESIS F"/>
    <property type="match status" value="1"/>
</dbReference>
<feature type="compositionally biased region" description="Polar residues" evidence="2">
    <location>
        <begin position="1"/>
        <end position="12"/>
    </location>
</feature>
<dbReference type="Pfam" id="PF14307">
    <property type="entry name" value="Glyco_tran_WbsX"/>
    <property type="match status" value="1"/>
</dbReference>
<evidence type="ECO:0000313" key="3">
    <source>
        <dbReference type="EMBL" id="QIN84208.1"/>
    </source>
</evidence>
<feature type="region of interest" description="Disordered" evidence="2">
    <location>
        <begin position="514"/>
        <end position="534"/>
    </location>
</feature>